<dbReference type="GO" id="GO:0016705">
    <property type="term" value="F:oxidoreductase activity, acting on paired donors, with incorporation or reduction of molecular oxygen"/>
    <property type="evidence" value="ECO:0007669"/>
    <property type="project" value="InterPro"/>
</dbReference>
<evidence type="ECO:0000256" key="7">
    <source>
        <dbReference type="ARBA" id="ARBA00023033"/>
    </source>
</evidence>
<comment type="caution">
    <text evidence="9">The sequence shown here is derived from an EMBL/GenBank/DDBJ whole genome shotgun (WGS) entry which is preliminary data.</text>
</comment>
<keyword evidence="4" id="KW-0479">Metal-binding</keyword>
<dbReference type="PANTHER" id="PTHR46300">
    <property type="entry name" value="P450, PUTATIVE (EUROFUNG)-RELATED-RELATED"/>
    <property type="match status" value="1"/>
</dbReference>
<dbReference type="SUPFAM" id="SSF48264">
    <property type="entry name" value="Cytochrome P450"/>
    <property type="match status" value="1"/>
</dbReference>
<dbReference type="GO" id="GO:0020037">
    <property type="term" value="F:heme binding"/>
    <property type="evidence" value="ECO:0007669"/>
    <property type="project" value="InterPro"/>
</dbReference>
<accession>A0A9W8U4V7</accession>
<gene>
    <name evidence="9" type="ORF">NW766_012117</name>
</gene>
<organism evidence="9 10">
    <name type="scientific">Fusarium irregulare</name>
    <dbReference type="NCBI Taxonomy" id="2494466"/>
    <lineage>
        <taxon>Eukaryota</taxon>
        <taxon>Fungi</taxon>
        <taxon>Dikarya</taxon>
        <taxon>Ascomycota</taxon>
        <taxon>Pezizomycotina</taxon>
        <taxon>Sordariomycetes</taxon>
        <taxon>Hypocreomycetidae</taxon>
        <taxon>Hypocreales</taxon>
        <taxon>Nectriaceae</taxon>
        <taxon>Fusarium</taxon>
        <taxon>Fusarium incarnatum-equiseti species complex</taxon>
    </lineage>
</organism>
<proteinExistence type="inferred from homology"/>
<dbReference type="Pfam" id="PF00067">
    <property type="entry name" value="p450"/>
    <property type="match status" value="1"/>
</dbReference>
<evidence type="ECO:0000256" key="6">
    <source>
        <dbReference type="ARBA" id="ARBA00023004"/>
    </source>
</evidence>
<evidence type="ECO:0000256" key="5">
    <source>
        <dbReference type="ARBA" id="ARBA00023002"/>
    </source>
</evidence>
<evidence type="ECO:0000256" key="4">
    <source>
        <dbReference type="ARBA" id="ARBA00022723"/>
    </source>
</evidence>
<keyword evidence="6" id="KW-0408">Iron</keyword>
<feature type="transmembrane region" description="Helical" evidence="8">
    <location>
        <begin position="6"/>
        <end position="24"/>
    </location>
</feature>
<evidence type="ECO:0000313" key="9">
    <source>
        <dbReference type="EMBL" id="KAJ4003667.1"/>
    </source>
</evidence>
<keyword evidence="10" id="KW-1185">Reference proteome</keyword>
<keyword evidence="8" id="KW-1133">Transmembrane helix</keyword>
<keyword evidence="5" id="KW-0560">Oxidoreductase</keyword>
<evidence type="ECO:0000313" key="10">
    <source>
        <dbReference type="Proteomes" id="UP001152130"/>
    </source>
</evidence>
<keyword evidence="8" id="KW-0472">Membrane</keyword>
<sequence length="112" mass="12097">MVESWTLLVSICIGLVAYIGLRLVSNGSKRPPLPPGPKGLPLVGNLSDLPPPGVVEAFHWLKHKDIYGPISSVTVMGQTIVIINDAKLAFDLLNKRSVKHSSRPTQVFAGEM</sequence>
<dbReference type="Proteomes" id="UP001152130">
    <property type="component" value="Unassembled WGS sequence"/>
</dbReference>
<dbReference type="GO" id="GO:0005506">
    <property type="term" value="F:iron ion binding"/>
    <property type="evidence" value="ECO:0007669"/>
    <property type="project" value="InterPro"/>
</dbReference>
<evidence type="ECO:0000256" key="2">
    <source>
        <dbReference type="ARBA" id="ARBA00010617"/>
    </source>
</evidence>
<dbReference type="EMBL" id="JAPDHF010000026">
    <property type="protein sequence ID" value="KAJ4003667.1"/>
    <property type="molecule type" value="Genomic_DNA"/>
</dbReference>
<evidence type="ECO:0000256" key="8">
    <source>
        <dbReference type="SAM" id="Phobius"/>
    </source>
</evidence>
<protein>
    <recommendedName>
        <fullName evidence="11">Cytochrome P450 monooxygenase</fullName>
    </recommendedName>
</protein>
<comment type="cofactor">
    <cofactor evidence="1">
        <name>heme</name>
        <dbReference type="ChEBI" id="CHEBI:30413"/>
    </cofactor>
</comment>
<dbReference type="PANTHER" id="PTHR46300:SF7">
    <property type="entry name" value="P450, PUTATIVE (EUROFUNG)-RELATED"/>
    <property type="match status" value="1"/>
</dbReference>
<dbReference type="InterPro" id="IPR036396">
    <property type="entry name" value="Cyt_P450_sf"/>
</dbReference>
<keyword evidence="3" id="KW-0349">Heme</keyword>
<evidence type="ECO:0000256" key="1">
    <source>
        <dbReference type="ARBA" id="ARBA00001971"/>
    </source>
</evidence>
<dbReference type="Gene3D" id="1.10.630.10">
    <property type="entry name" value="Cytochrome P450"/>
    <property type="match status" value="1"/>
</dbReference>
<dbReference type="InterPro" id="IPR050364">
    <property type="entry name" value="Cytochrome_P450_fung"/>
</dbReference>
<name>A0A9W8U4V7_9HYPO</name>
<evidence type="ECO:0008006" key="11">
    <source>
        <dbReference type="Google" id="ProtNLM"/>
    </source>
</evidence>
<comment type="similarity">
    <text evidence="2">Belongs to the cytochrome P450 family.</text>
</comment>
<dbReference type="InterPro" id="IPR001128">
    <property type="entry name" value="Cyt_P450"/>
</dbReference>
<evidence type="ECO:0000256" key="3">
    <source>
        <dbReference type="ARBA" id="ARBA00022617"/>
    </source>
</evidence>
<dbReference type="GO" id="GO:0004497">
    <property type="term" value="F:monooxygenase activity"/>
    <property type="evidence" value="ECO:0007669"/>
    <property type="project" value="UniProtKB-KW"/>
</dbReference>
<reference evidence="9" key="1">
    <citation type="submission" date="2022-10" db="EMBL/GenBank/DDBJ databases">
        <title>Fusarium specimens isolated from Avocado Roots.</title>
        <authorList>
            <person name="Stajich J."/>
            <person name="Roper C."/>
            <person name="Heimlech-Rivalta G."/>
        </authorList>
    </citation>
    <scope>NUCLEOTIDE SEQUENCE</scope>
    <source>
        <strain evidence="9">CF00143</strain>
    </source>
</reference>
<keyword evidence="7" id="KW-0503">Monooxygenase</keyword>
<keyword evidence="8" id="KW-0812">Transmembrane</keyword>
<dbReference type="AlphaFoldDB" id="A0A9W8U4V7"/>